<dbReference type="Gene3D" id="2.40.50.90">
    <property type="match status" value="1"/>
</dbReference>
<dbReference type="InterPro" id="IPR035437">
    <property type="entry name" value="SNase_OB-fold_sf"/>
</dbReference>
<evidence type="ECO:0000256" key="7">
    <source>
        <dbReference type="ARBA" id="ARBA00022782"/>
    </source>
</evidence>
<feature type="domain" description="HTH OST-type" evidence="10">
    <location>
        <begin position="128"/>
        <end position="203"/>
    </location>
</feature>
<keyword evidence="6" id="KW-0677">Repeat</keyword>
<evidence type="ECO:0000256" key="6">
    <source>
        <dbReference type="ARBA" id="ARBA00022737"/>
    </source>
</evidence>
<feature type="region of interest" description="Disordered" evidence="9">
    <location>
        <begin position="793"/>
        <end position="853"/>
    </location>
</feature>
<organism evidence="11 12">
    <name type="scientific">Conger conger</name>
    <name type="common">Conger eel</name>
    <name type="synonym">Muraena conger</name>
    <dbReference type="NCBI Taxonomy" id="82655"/>
    <lineage>
        <taxon>Eukaryota</taxon>
        <taxon>Metazoa</taxon>
        <taxon>Chordata</taxon>
        <taxon>Craniata</taxon>
        <taxon>Vertebrata</taxon>
        <taxon>Euteleostomi</taxon>
        <taxon>Actinopterygii</taxon>
        <taxon>Neopterygii</taxon>
        <taxon>Teleostei</taxon>
        <taxon>Anguilliformes</taxon>
        <taxon>Congridae</taxon>
        <taxon>Conger</taxon>
    </lineage>
</organism>
<keyword evidence="4" id="KW-0217">Developmental protein</keyword>
<dbReference type="OrthoDB" id="10052065at2759"/>
<evidence type="ECO:0000313" key="11">
    <source>
        <dbReference type="EMBL" id="KAJ8278740.1"/>
    </source>
</evidence>
<dbReference type="GO" id="GO:0005737">
    <property type="term" value="C:cytoplasm"/>
    <property type="evidence" value="ECO:0007669"/>
    <property type="project" value="UniProtKB-SubCell"/>
</dbReference>
<dbReference type="PROSITE" id="PS51644">
    <property type="entry name" value="HTH_OST"/>
    <property type="match status" value="3"/>
</dbReference>
<feature type="compositionally biased region" description="Polar residues" evidence="9">
    <location>
        <begin position="838"/>
        <end position="851"/>
    </location>
</feature>
<evidence type="ECO:0000256" key="8">
    <source>
        <dbReference type="ARBA" id="ARBA00022871"/>
    </source>
</evidence>
<evidence type="ECO:0000256" key="4">
    <source>
        <dbReference type="ARBA" id="ARBA00022473"/>
    </source>
</evidence>
<dbReference type="Gene3D" id="3.30.420.610">
    <property type="entry name" value="LOTUS domain-like"/>
    <property type="match status" value="3"/>
</dbReference>
<proteinExistence type="inferred from homology"/>
<gene>
    <name evidence="11" type="ORF">COCON_G00058060</name>
</gene>
<dbReference type="Pfam" id="PF12872">
    <property type="entry name" value="OST-HTH"/>
    <property type="match status" value="3"/>
</dbReference>
<feature type="region of interest" description="Disordered" evidence="9">
    <location>
        <begin position="722"/>
        <end position="742"/>
    </location>
</feature>
<comment type="caution">
    <text evidence="11">The sequence shown here is derived from an EMBL/GenBank/DDBJ whole genome shotgun (WGS) entry which is preliminary data.</text>
</comment>
<dbReference type="AlphaFoldDB" id="A0A9Q1DQV0"/>
<keyword evidence="7" id="KW-0221">Differentiation</keyword>
<keyword evidence="5" id="KW-0963">Cytoplasm</keyword>
<dbReference type="Gene3D" id="2.30.30.140">
    <property type="match status" value="1"/>
</dbReference>
<dbReference type="InterPro" id="IPR002999">
    <property type="entry name" value="Tudor"/>
</dbReference>
<feature type="domain" description="HTH OST-type" evidence="10">
    <location>
        <begin position="6"/>
        <end position="79"/>
    </location>
</feature>
<evidence type="ECO:0000256" key="9">
    <source>
        <dbReference type="SAM" id="MobiDB-lite"/>
    </source>
</evidence>
<dbReference type="Pfam" id="PF00567">
    <property type="entry name" value="TUDOR"/>
    <property type="match status" value="1"/>
</dbReference>
<protein>
    <recommendedName>
        <fullName evidence="3">Tudor domain-containing protein 5</fullName>
    </recommendedName>
</protein>
<feature type="compositionally biased region" description="Polar residues" evidence="9">
    <location>
        <begin position="399"/>
        <end position="410"/>
    </location>
</feature>
<dbReference type="EMBL" id="JAFJMO010000004">
    <property type="protein sequence ID" value="KAJ8278740.1"/>
    <property type="molecule type" value="Genomic_DNA"/>
</dbReference>
<evidence type="ECO:0000256" key="2">
    <source>
        <dbReference type="ARBA" id="ARBA00010384"/>
    </source>
</evidence>
<evidence type="ECO:0000313" key="12">
    <source>
        <dbReference type="Proteomes" id="UP001152803"/>
    </source>
</evidence>
<dbReference type="GO" id="GO:0007283">
    <property type="term" value="P:spermatogenesis"/>
    <property type="evidence" value="ECO:0007669"/>
    <property type="project" value="UniProtKB-KW"/>
</dbReference>
<dbReference type="SUPFAM" id="SSF63748">
    <property type="entry name" value="Tudor/PWWP/MBT"/>
    <property type="match status" value="1"/>
</dbReference>
<evidence type="ECO:0000259" key="10">
    <source>
        <dbReference type="PROSITE" id="PS51644"/>
    </source>
</evidence>
<feature type="domain" description="HTH OST-type" evidence="10">
    <location>
        <begin position="312"/>
        <end position="388"/>
    </location>
</feature>
<evidence type="ECO:0000256" key="1">
    <source>
        <dbReference type="ARBA" id="ARBA00004496"/>
    </source>
</evidence>
<dbReference type="InterPro" id="IPR041966">
    <property type="entry name" value="LOTUS-like"/>
</dbReference>
<dbReference type="PANTHER" id="PTHR22948:SF19">
    <property type="entry name" value="TUDOR DOMAIN-CONTAINING PROTEIN 5"/>
    <property type="match status" value="1"/>
</dbReference>
<dbReference type="Proteomes" id="UP001152803">
    <property type="component" value="Unassembled WGS sequence"/>
</dbReference>
<dbReference type="InterPro" id="IPR025605">
    <property type="entry name" value="OST-HTH/LOTUS_dom"/>
</dbReference>
<sequence>MTQEQLLSGLKKDVRSLLVSAKNGLSPDQLKRDYFSMLGHPLPLRSLGFRNVMDMVKEMPDVVSVDYATDGSMVLKVVGDQTTKGIQELVSRQRNPKSKAAARKPLFGSHFPRYAASAPPLLPRRGQAPPALPAQLRCQLRQLLSQGPVGLSELEPCFARLFGRPLQVGHYGFYSVAELLAAAADLVDVRQSRAGSLLVLKIPQKPLGKTVVKTVVKTASPAVSLPPSTPGAGKGPADAGEQNALIGSHGSQPNLPPELGPRGTPENGRQLSEADIPALKPVLEEKTFETCVKKLEEQFRNGILESGPAGTVSPELKNQLCQVVAENSAGISIHDFPGEFKRVNGADLPVVQCGFLSVTEMVSALSDILYLEPGPEKEANSWIVKGNQQERGQDTGLVTTETSEAGNPSGSGYYLNSEDSPWEGRGREEEPSEVLEADTELRVTTKTFSQVVDAFPVVAVPTGGACPVPPDAVREERLRAPTRRPDRELAPVLVEKVESPSHFYIRFHRTPEARALENMMIEMRACYTCPEVTERYRLPERYVRPGQVCCFAPHGVWFYRVVIHRVLSPGQAQVYYADFGDLSVADISSLRFLKYVLTLSSYPATSFLQSPPSLTGVRPVSGSWSPGAVSLFQKLCGERPLVAAIHSYRRGVLHLFLCDTHTPEDVYVHTALQGEGHALSCTPFYSRVIFGQFNPVALYMETGLHEERTGLCSLDPAENSPVALQDPLGASPTGPSPEGGVQLQPIREEVDLPDLPELEFISIPEVNSTAQVENPNPFGALLCTSSEVFSDWDRGWDRDSTPGGVPEEAQGPGDTVELCPGQKGSVVEKPSGAGPPDQSESGPRSQETTPVRTRDCAAGVSGLAGQQSSSSYLFPWLRHASPTVLGPAAQLAAGAHLLSWYPHKMA</sequence>
<evidence type="ECO:0000256" key="5">
    <source>
        <dbReference type="ARBA" id="ARBA00022490"/>
    </source>
</evidence>
<comment type="similarity">
    <text evidence="2">Belongs to the TDRD5 family.</text>
</comment>
<dbReference type="InterPro" id="IPR050621">
    <property type="entry name" value="Tudor_domain_containing"/>
</dbReference>
<reference evidence="11" key="1">
    <citation type="journal article" date="2023" name="Science">
        <title>Genome structures resolve the early diversification of teleost fishes.</title>
        <authorList>
            <person name="Parey E."/>
            <person name="Louis A."/>
            <person name="Montfort J."/>
            <person name="Bouchez O."/>
            <person name="Roques C."/>
            <person name="Iampietro C."/>
            <person name="Lluch J."/>
            <person name="Castinel A."/>
            <person name="Donnadieu C."/>
            <person name="Desvignes T."/>
            <person name="Floi Bucao C."/>
            <person name="Jouanno E."/>
            <person name="Wen M."/>
            <person name="Mejri S."/>
            <person name="Dirks R."/>
            <person name="Jansen H."/>
            <person name="Henkel C."/>
            <person name="Chen W.J."/>
            <person name="Zahm M."/>
            <person name="Cabau C."/>
            <person name="Klopp C."/>
            <person name="Thompson A.W."/>
            <person name="Robinson-Rechavi M."/>
            <person name="Braasch I."/>
            <person name="Lecointre G."/>
            <person name="Bobe J."/>
            <person name="Postlethwait J.H."/>
            <person name="Berthelot C."/>
            <person name="Roest Crollius H."/>
            <person name="Guiguen Y."/>
        </authorList>
    </citation>
    <scope>NUCLEOTIDE SEQUENCE</scope>
    <source>
        <strain evidence="11">Concon-B</strain>
    </source>
</reference>
<comment type="subcellular location">
    <subcellularLocation>
        <location evidence="1">Cytoplasm</location>
    </subcellularLocation>
</comment>
<name>A0A9Q1DQV0_CONCO</name>
<keyword evidence="12" id="KW-1185">Reference proteome</keyword>
<dbReference type="GO" id="GO:0030154">
    <property type="term" value="P:cell differentiation"/>
    <property type="evidence" value="ECO:0007669"/>
    <property type="project" value="UniProtKB-KW"/>
</dbReference>
<feature type="region of interest" description="Disordered" evidence="9">
    <location>
        <begin position="221"/>
        <end position="270"/>
    </location>
</feature>
<evidence type="ECO:0000256" key="3">
    <source>
        <dbReference type="ARBA" id="ARBA00013420"/>
    </source>
</evidence>
<feature type="region of interest" description="Disordered" evidence="9">
    <location>
        <begin position="399"/>
        <end position="432"/>
    </location>
</feature>
<accession>A0A9Q1DQV0</accession>
<dbReference type="PANTHER" id="PTHR22948">
    <property type="entry name" value="TUDOR DOMAIN CONTAINING PROTEIN"/>
    <property type="match status" value="1"/>
</dbReference>
<keyword evidence="8" id="KW-0744">Spermatogenesis</keyword>